<dbReference type="Pfam" id="PF00067">
    <property type="entry name" value="p450"/>
    <property type="match status" value="1"/>
</dbReference>
<dbReference type="GO" id="GO:1902181">
    <property type="term" value="P:verruculogen biosynthetic process"/>
    <property type="evidence" value="ECO:0007669"/>
    <property type="project" value="UniProtKB-ARBA"/>
</dbReference>
<dbReference type="RefSeq" id="XP_033670144.1">
    <property type="nucleotide sequence ID" value="XM_033805413.1"/>
</dbReference>
<keyword evidence="6 14" id="KW-0812">Transmembrane</keyword>
<dbReference type="InterPro" id="IPR050121">
    <property type="entry name" value="Cytochrome_P450_monoxygenase"/>
</dbReference>
<dbReference type="PRINTS" id="PR00463">
    <property type="entry name" value="EP450I"/>
</dbReference>
<keyword evidence="10 13" id="KW-0408">Iron</keyword>
<keyword evidence="11" id="KW-0503">Monooxygenase</keyword>
<dbReference type="GO" id="GO:0016020">
    <property type="term" value="C:membrane"/>
    <property type="evidence" value="ECO:0007669"/>
    <property type="project" value="UniProtKB-SubCell"/>
</dbReference>
<dbReference type="PRINTS" id="PR00385">
    <property type="entry name" value="P450"/>
</dbReference>
<evidence type="ECO:0000256" key="9">
    <source>
        <dbReference type="ARBA" id="ARBA00023002"/>
    </source>
</evidence>
<evidence type="ECO:0000256" key="5">
    <source>
        <dbReference type="ARBA" id="ARBA00022617"/>
    </source>
</evidence>
<evidence type="ECO:0000256" key="13">
    <source>
        <dbReference type="PIRSR" id="PIRSR602401-1"/>
    </source>
</evidence>
<keyword evidence="12 14" id="KW-0472">Membrane</keyword>
<dbReference type="InterPro" id="IPR001128">
    <property type="entry name" value="Cyt_P450"/>
</dbReference>
<gene>
    <name evidence="15" type="ORF">M409DRAFT_20478</name>
</gene>
<feature type="transmembrane region" description="Helical" evidence="14">
    <location>
        <begin position="62"/>
        <end position="86"/>
    </location>
</feature>
<sequence>MSNSQLSYGAASIALATGIASHLFYFRIGEHHMLPWVYIQVFTLACVVGIACLINFGEATALSAITTVAGLASSWLVGVYGSLITYRLLFHPLNKFPGPWQARIGDIWLSTKMGDMQGYYFIHNLHKKYGRFVRVGSNTLSITDPQMMQPAYGPQAKATKGDWYDGPYPHHSMHTTRDKALHDRRRRVWAPAFSDKALREYEITVQEFNDKLVNRIGEFKGEPVNMTTWFNLYSFDVMGRLAFGKDYGMVEAGKRHWALDLLTEGMETSAFRLPTWVFRVLLAIPGAAHGYYKFLKFCADEVTWRVENGKSVDKDIIGWLLKAYANEKHPEEDSMLQGDARLIVVAGSDTTSATLTYLFYHLAKDPEELKKLRDELRPLATGGWSDKDIQHAEHLNGAINETLRLHPPVPSGLKRKIMKEGVQIGDNFLPGNIDFFTPLYPMGRDEDIYADASSFVPERWYSKPEMIKHPDAFAPFSMGPFNCIGRNLARMELRTLSTQLLLKYDVAFAPGEDGTRLLTKTKDHFTLSLGQLDLVFTPASN</sequence>
<evidence type="ECO:0000256" key="7">
    <source>
        <dbReference type="ARBA" id="ARBA00022723"/>
    </source>
</evidence>
<dbReference type="GO" id="GO:0004497">
    <property type="term" value="F:monooxygenase activity"/>
    <property type="evidence" value="ECO:0007669"/>
    <property type="project" value="UniProtKB-KW"/>
</dbReference>
<dbReference type="InterPro" id="IPR036396">
    <property type="entry name" value="Cyt_P450_sf"/>
</dbReference>
<keyword evidence="16" id="KW-1185">Reference proteome</keyword>
<evidence type="ECO:0000256" key="3">
    <source>
        <dbReference type="ARBA" id="ARBA00004685"/>
    </source>
</evidence>
<feature type="transmembrane region" description="Helical" evidence="14">
    <location>
        <begin position="37"/>
        <end position="56"/>
    </location>
</feature>
<keyword evidence="8 14" id="KW-1133">Transmembrane helix</keyword>
<dbReference type="GO" id="GO:0005506">
    <property type="term" value="F:iron ion binding"/>
    <property type="evidence" value="ECO:0007669"/>
    <property type="project" value="InterPro"/>
</dbReference>
<comment type="pathway">
    <text evidence="3">Mycotoxin biosynthesis.</text>
</comment>
<evidence type="ECO:0000256" key="1">
    <source>
        <dbReference type="ARBA" id="ARBA00001971"/>
    </source>
</evidence>
<keyword evidence="7 13" id="KW-0479">Metal-binding</keyword>
<dbReference type="Proteomes" id="UP000799537">
    <property type="component" value="Unassembled WGS sequence"/>
</dbReference>
<reference evidence="15" key="1">
    <citation type="journal article" date="2020" name="Stud. Mycol.">
        <title>101 Dothideomycetes genomes: a test case for predicting lifestyles and emergence of pathogens.</title>
        <authorList>
            <person name="Haridas S."/>
            <person name="Albert R."/>
            <person name="Binder M."/>
            <person name="Bloem J."/>
            <person name="Labutti K."/>
            <person name="Salamov A."/>
            <person name="Andreopoulos B."/>
            <person name="Baker S."/>
            <person name="Barry K."/>
            <person name="Bills G."/>
            <person name="Bluhm B."/>
            <person name="Cannon C."/>
            <person name="Castanera R."/>
            <person name="Culley D."/>
            <person name="Daum C."/>
            <person name="Ezra D."/>
            <person name="Gonzalez J."/>
            <person name="Henrissat B."/>
            <person name="Kuo A."/>
            <person name="Liang C."/>
            <person name="Lipzen A."/>
            <person name="Lutzoni F."/>
            <person name="Magnuson J."/>
            <person name="Mondo S."/>
            <person name="Nolan M."/>
            <person name="Ohm R."/>
            <person name="Pangilinan J."/>
            <person name="Park H.-J."/>
            <person name="Ramirez L."/>
            <person name="Alfaro M."/>
            <person name="Sun H."/>
            <person name="Tritt A."/>
            <person name="Yoshinaga Y."/>
            <person name="Zwiers L.-H."/>
            <person name="Turgeon B."/>
            <person name="Goodwin S."/>
            <person name="Spatafora J."/>
            <person name="Crous P."/>
            <person name="Grigoriev I."/>
        </authorList>
    </citation>
    <scope>NUCLEOTIDE SEQUENCE</scope>
    <source>
        <strain evidence="15">ATCC 36951</strain>
    </source>
</reference>
<comment type="subcellular location">
    <subcellularLocation>
        <location evidence="2">Membrane</location>
    </subcellularLocation>
</comment>
<dbReference type="AlphaFoldDB" id="A0A6A6CQ79"/>
<dbReference type="CDD" id="cd11061">
    <property type="entry name" value="CYP67-like"/>
    <property type="match status" value="1"/>
</dbReference>
<dbReference type="GO" id="GO:0016705">
    <property type="term" value="F:oxidoreductase activity, acting on paired donors, with incorporation or reduction of molecular oxygen"/>
    <property type="evidence" value="ECO:0007669"/>
    <property type="project" value="InterPro"/>
</dbReference>
<dbReference type="PANTHER" id="PTHR24305">
    <property type="entry name" value="CYTOCHROME P450"/>
    <property type="match status" value="1"/>
</dbReference>
<dbReference type="SUPFAM" id="SSF48264">
    <property type="entry name" value="Cytochrome P450"/>
    <property type="match status" value="1"/>
</dbReference>
<evidence type="ECO:0000256" key="12">
    <source>
        <dbReference type="ARBA" id="ARBA00023136"/>
    </source>
</evidence>
<organism evidence="15 16">
    <name type="scientific">Zasmidium cellare ATCC 36951</name>
    <dbReference type="NCBI Taxonomy" id="1080233"/>
    <lineage>
        <taxon>Eukaryota</taxon>
        <taxon>Fungi</taxon>
        <taxon>Dikarya</taxon>
        <taxon>Ascomycota</taxon>
        <taxon>Pezizomycotina</taxon>
        <taxon>Dothideomycetes</taxon>
        <taxon>Dothideomycetidae</taxon>
        <taxon>Mycosphaerellales</taxon>
        <taxon>Mycosphaerellaceae</taxon>
        <taxon>Zasmidium</taxon>
    </lineage>
</organism>
<evidence type="ECO:0000256" key="8">
    <source>
        <dbReference type="ARBA" id="ARBA00022989"/>
    </source>
</evidence>
<evidence type="ECO:0000256" key="10">
    <source>
        <dbReference type="ARBA" id="ARBA00023004"/>
    </source>
</evidence>
<evidence type="ECO:0000256" key="2">
    <source>
        <dbReference type="ARBA" id="ARBA00004370"/>
    </source>
</evidence>
<evidence type="ECO:0000256" key="14">
    <source>
        <dbReference type="SAM" id="Phobius"/>
    </source>
</evidence>
<evidence type="ECO:0000256" key="4">
    <source>
        <dbReference type="ARBA" id="ARBA00010617"/>
    </source>
</evidence>
<feature type="binding site" description="axial binding residue" evidence="13">
    <location>
        <position position="483"/>
    </location>
    <ligand>
        <name>heme</name>
        <dbReference type="ChEBI" id="CHEBI:30413"/>
    </ligand>
    <ligandPart>
        <name>Fe</name>
        <dbReference type="ChEBI" id="CHEBI:18248"/>
    </ligandPart>
</feature>
<dbReference type="PANTHER" id="PTHR24305:SF112">
    <property type="entry name" value="L-ORNITHINE-N5-MONOOXYGENASE (EUROFUNG)"/>
    <property type="match status" value="1"/>
</dbReference>
<proteinExistence type="inferred from homology"/>
<dbReference type="OrthoDB" id="6692864at2759"/>
<protein>
    <recommendedName>
        <fullName evidence="17">Cytochrome P450 monooxygenase</fullName>
    </recommendedName>
</protein>
<dbReference type="InterPro" id="IPR002401">
    <property type="entry name" value="Cyt_P450_E_grp-I"/>
</dbReference>
<keyword evidence="9" id="KW-0560">Oxidoreductase</keyword>
<keyword evidence="5 13" id="KW-0349">Heme</keyword>
<comment type="similarity">
    <text evidence="4">Belongs to the cytochrome P450 family.</text>
</comment>
<dbReference type="Gene3D" id="1.10.630.10">
    <property type="entry name" value="Cytochrome P450"/>
    <property type="match status" value="1"/>
</dbReference>
<evidence type="ECO:0000313" key="16">
    <source>
        <dbReference type="Proteomes" id="UP000799537"/>
    </source>
</evidence>
<evidence type="ECO:0000256" key="11">
    <source>
        <dbReference type="ARBA" id="ARBA00023033"/>
    </source>
</evidence>
<dbReference type="GeneID" id="54558685"/>
<feature type="transmembrane region" description="Helical" evidence="14">
    <location>
        <begin position="6"/>
        <end position="25"/>
    </location>
</feature>
<evidence type="ECO:0000313" key="15">
    <source>
        <dbReference type="EMBL" id="KAF2169255.1"/>
    </source>
</evidence>
<dbReference type="FunFam" id="1.10.630.10:FF:000063">
    <property type="entry name" value="Cytochrome P450 monooxygenase"/>
    <property type="match status" value="1"/>
</dbReference>
<name>A0A6A6CQ79_ZASCE</name>
<comment type="cofactor">
    <cofactor evidence="1 13">
        <name>heme</name>
        <dbReference type="ChEBI" id="CHEBI:30413"/>
    </cofactor>
</comment>
<accession>A0A6A6CQ79</accession>
<dbReference type="GO" id="GO:0020037">
    <property type="term" value="F:heme binding"/>
    <property type="evidence" value="ECO:0007669"/>
    <property type="project" value="InterPro"/>
</dbReference>
<evidence type="ECO:0008006" key="17">
    <source>
        <dbReference type="Google" id="ProtNLM"/>
    </source>
</evidence>
<evidence type="ECO:0000256" key="6">
    <source>
        <dbReference type="ARBA" id="ARBA00022692"/>
    </source>
</evidence>
<dbReference type="EMBL" id="ML993588">
    <property type="protein sequence ID" value="KAF2169255.1"/>
    <property type="molecule type" value="Genomic_DNA"/>
</dbReference>